<feature type="domain" description="BON" evidence="1">
    <location>
        <begin position="18"/>
        <end position="86"/>
    </location>
</feature>
<dbReference type="CDD" id="cd00118">
    <property type="entry name" value="LysM"/>
    <property type="match status" value="1"/>
</dbReference>
<comment type="caution">
    <text evidence="3">The sequence shown here is derived from an EMBL/GenBank/DDBJ whole genome shotgun (WGS) entry which is preliminary data.</text>
</comment>
<dbReference type="SUPFAM" id="SSF54106">
    <property type="entry name" value="LysM domain"/>
    <property type="match status" value="1"/>
</dbReference>
<dbReference type="Gene3D" id="3.30.1340.30">
    <property type="match status" value="1"/>
</dbReference>
<dbReference type="RefSeq" id="WP_234139681.1">
    <property type="nucleotide sequence ID" value="NZ_JAKOEM010000008.1"/>
</dbReference>
<protein>
    <submittedName>
        <fullName evidence="3">Peptidoglycan-binding protein LysM</fullName>
    </submittedName>
</protein>
<dbReference type="Proteomes" id="UP001165279">
    <property type="component" value="Unassembled WGS sequence"/>
</dbReference>
<evidence type="ECO:0000259" key="2">
    <source>
        <dbReference type="PROSITE" id="PS51782"/>
    </source>
</evidence>
<dbReference type="EMBL" id="JAKOEM010000008">
    <property type="protein sequence ID" value="MCG6558738.1"/>
    <property type="molecule type" value="Genomic_DNA"/>
</dbReference>
<keyword evidence="4" id="KW-1185">Reference proteome</keyword>
<dbReference type="Pfam" id="PF04972">
    <property type="entry name" value="BON"/>
    <property type="match status" value="1"/>
</dbReference>
<sequence length="142" mass="15098">MGLWSFVKDSGKKLFGGGEEEPQAEALQKEIAELGLDASGVEISVEGDTVKLQGTAASDELKEKIILAVGNVEGVGAVDDQTTGGSAEPVFHTVAKGDTLWAIAEKTLGKGSRYNEVFEANRPMLSHPDKIYPGQMLRIPQV</sequence>
<dbReference type="SMART" id="SM00257">
    <property type="entry name" value="LysM"/>
    <property type="match status" value="1"/>
</dbReference>
<dbReference type="InterPro" id="IPR018392">
    <property type="entry name" value="LysM"/>
</dbReference>
<reference evidence="3" key="1">
    <citation type="submission" date="2022-02" db="EMBL/GenBank/DDBJ databases">
        <title>The genome sequence of Ruegeria sp. 1NDH52C.</title>
        <authorList>
            <person name="Du J."/>
        </authorList>
    </citation>
    <scope>NUCLEOTIDE SEQUENCE</scope>
    <source>
        <strain evidence="3">1NDH52C</strain>
    </source>
</reference>
<dbReference type="Gene3D" id="3.10.350.10">
    <property type="entry name" value="LysM domain"/>
    <property type="match status" value="1"/>
</dbReference>
<dbReference type="NCBIfam" id="NF008399">
    <property type="entry name" value="PRK11198.1"/>
    <property type="match status" value="1"/>
</dbReference>
<dbReference type="PROSITE" id="PS50914">
    <property type="entry name" value="BON"/>
    <property type="match status" value="1"/>
</dbReference>
<dbReference type="PANTHER" id="PTHR34700">
    <property type="entry name" value="POTASSIUM BINDING PROTEIN KBP"/>
    <property type="match status" value="1"/>
</dbReference>
<name>A0ABS9NWY5_9RHOB</name>
<dbReference type="Pfam" id="PF01476">
    <property type="entry name" value="LysM"/>
    <property type="match status" value="1"/>
</dbReference>
<evidence type="ECO:0000259" key="1">
    <source>
        <dbReference type="PROSITE" id="PS50914"/>
    </source>
</evidence>
<feature type="domain" description="LysM" evidence="2">
    <location>
        <begin position="90"/>
        <end position="139"/>
    </location>
</feature>
<gene>
    <name evidence="3" type="primary">lysM</name>
    <name evidence="3" type="ORF">MB818_11030</name>
</gene>
<dbReference type="InterPro" id="IPR036779">
    <property type="entry name" value="LysM_dom_sf"/>
</dbReference>
<organism evidence="3 4">
    <name type="scientific">Ruegeria alba</name>
    <dbReference type="NCBI Taxonomy" id="2916756"/>
    <lineage>
        <taxon>Bacteria</taxon>
        <taxon>Pseudomonadati</taxon>
        <taxon>Pseudomonadota</taxon>
        <taxon>Alphaproteobacteria</taxon>
        <taxon>Rhodobacterales</taxon>
        <taxon>Roseobacteraceae</taxon>
        <taxon>Ruegeria</taxon>
    </lineage>
</organism>
<dbReference type="PANTHER" id="PTHR34700:SF8">
    <property type="entry name" value="POTASSIUM BINDING PROTEIN KBP"/>
    <property type="match status" value="1"/>
</dbReference>
<evidence type="ECO:0000313" key="4">
    <source>
        <dbReference type="Proteomes" id="UP001165279"/>
    </source>
</evidence>
<dbReference type="PROSITE" id="PS51782">
    <property type="entry name" value="LYSM"/>
    <property type="match status" value="1"/>
</dbReference>
<dbReference type="InterPro" id="IPR007055">
    <property type="entry name" value="BON_dom"/>
</dbReference>
<proteinExistence type="predicted"/>
<evidence type="ECO:0000313" key="3">
    <source>
        <dbReference type="EMBL" id="MCG6558738.1"/>
    </source>
</evidence>
<accession>A0ABS9NWY5</accession>
<dbReference type="InterPro" id="IPR052196">
    <property type="entry name" value="Bact_Kbp"/>
</dbReference>